<feature type="transmembrane region" description="Helical" evidence="6">
    <location>
        <begin position="66"/>
        <end position="87"/>
    </location>
</feature>
<proteinExistence type="inferred from homology"/>
<evidence type="ECO:0000256" key="5">
    <source>
        <dbReference type="ARBA" id="ARBA00023136"/>
    </source>
</evidence>
<protein>
    <submittedName>
        <fullName evidence="8">DMT family transporter</fullName>
    </submittedName>
</protein>
<dbReference type="PANTHER" id="PTHR32322:SF2">
    <property type="entry name" value="EAMA DOMAIN-CONTAINING PROTEIN"/>
    <property type="match status" value="1"/>
</dbReference>
<evidence type="ECO:0000259" key="7">
    <source>
        <dbReference type="Pfam" id="PF00892"/>
    </source>
</evidence>
<accession>A0ABY8V9V1</accession>
<feature type="transmembrane region" description="Helical" evidence="6">
    <location>
        <begin position="93"/>
        <end position="113"/>
    </location>
</feature>
<evidence type="ECO:0000256" key="4">
    <source>
        <dbReference type="ARBA" id="ARBA00022989"/>
    </source>
</evidence>
<keyword evidence="9" id="KW-1185">Reference proteome</keyword>
<keyword evidence="4 6" id="KW-1133">Transmembrane helix</keyword>
<dbReference type="Gene3D" id="1.10.3730.20">
    <property type="match status" value="1"/>
</dbReference>
<feature type="transmembrane region" description="Helical" evidence="6">
    <location>
        <begin position="177"/>
        <end position="194"/>
    </location>
</feature>
<keyword evidence="5 6" id="KW-0472">Membrane</keyword>
<evidence type="ECO:0000313" key="9">
    <source>
        <dbReference type="Proteomes" id="UP001223501"/>
    </source>
</evidence>
<dbReference type="InterPro" id="IPR037185">
    <property type="entry name" value="EmrE-like"/>
</dbReference>
<dbReference type="Proteomes" id="UP001223501">
    <property type="component" value="Chromosome"/>
</dbReference>
<dbReference type="PANTHER" id="PTHR32322">
    <property type="entry name" value="INNER MEMBRANE TRANSPORTER"/>
    <property type="match status" value="1"/>
</dbReference>
<dbReference type="RefSeq" id="WP_284584147.1">
    <property type="nucleotide sequence ID" value="NZ_CP106831.1"/>
</dbReference>
<feature type="transmembrane region" description="Helical" evidence="6">
    <location>
        <begin position="37"/>
        <end position="54"/>
    </location>
</feature>
<evidence type="ECO:0000256" key="1">
    <source>
        <dbReference type="ARBA" id="ARBA00004141"/>
    </source>
</evidence>
<feature type="transmembrane region" description="Helical" evidence="6">
    <location>
        <begin position="240"/>
        <end position="260"/>
    </location>
</feature>
<feature type="transmembrane region" description="Helical" evidence="6">
    <location>
        <begin position="7"/>
        <end position="25"/>
    </location>
</feature>
<comment type="similarity">
    <text evidence="2">Belongs to the EamA transporter family.</text>
</comment>
<organism evidence="8 9">
    <name type="scientific">Empedobacter falsenii</name>
    <dbReference type="NCBI Taxonomy" id="343874"/>
    <lineage>
        <taxon>Bacteria</taxon>
        <taxon>Pseudomonadati</taxon>
        <taxon>Bacteroidota</taxon>
        <taxon>Flavobacteriia</taxon>
        <taxon>Flavobacteriales</taxon>
        <taxon>Weeksellaceae</taxon>
        <taxon>Empedobacter</taxon>
    </lineage>
</organism>
<evidence type="ECO:0000256" key="2">
    <source>
        <dbReference type="ARBA" id="ARBA00007362"/>
    </source>
</evidence>
<name>A0ABY8V9V1_9FLAO</name>
<comment type="subcellular location">
    <subcellularLocation>
        <location evidence="1">Membrane</location>
        <topology evidence="1">Multi-pass membrane protein</topology>
    </subcellularLocation>
</comment>
<feature type="transmembrane region" description="Helical" evidence="6">
    <location>
        <begin position="214"/>
        <end position="233"/>
    </location>
</feature>
<dbReference type="EMBL" id="CP106831">
    <property type="protein sequence ID" value="WIH98461.1"/>
    <property type="molecule type" value="Genomic_DNA"/>
</dbReference>
<sequence>MKLKGYAYGLISSISYGLIPLFILPIKQANFPIDTTLFYRFFFSALIVGVYLLIKKKSFKIELKQIPILITLGLLYGISADALFLGYDYLSAGIASTLLFVYPLIVAIIMAVFFKEKLTFSAIVAIAFVLAGVILLSFKDGKFELNPIGLGIVFISALGYGLYIVTVNKSKAKEIKGFTLSFYSFLFTTIYYAIKMIIQKESFVLPSLELTFNFFTFAFVTTVISSIALIFAIKEIGSTATSILGASEPVVAVGVSVLLFGENFSWSLGLGIFMIILGVTLNVLGDAYQQKRLKTSL</sequence>
<feature type="transmembrane region" description="Helical" evidence="6">
    <location>
        <begin position="266"/>
        <end position="284"/>
    </location>
</feature>
<dbReference type="InterPro" id="IPR050638">
    <property type="entry name" value="AA-Vitamin_Transporters"/>
</dbReference>
<gene>
    <name evidence="8" type="ORF">OBA43_05930</name>
</gene>
<evidence type="ECO:0000256" key="6">
    <source>
        <dbReference type="SAM" id="Phobius"/>
    </source>
</evidence>
<dbReference type="Pfam" id="PF00892">
    <property type="entry name" value="EamA"/>
    <property type="match status" value="2"/>
</dbReference>
<feature type="transmembrane region" description="Helical" evidence="6">
    <location>
        <begin position="145"/>
        <end position="165"/>
    </location>
</feature>
<evidence type="ECO:0000313" key="8">
    <source>
        <dbReference type="EMBL" id="WIH98461.1"/>
    </source>
</evidence>
<feature type="domain" description="EamA" evidence="7">
    <location>
        <begin position="4"/>
        <end position="137"/>
    </location>
</feature>
<evidence type="ECO:0000256" key="3">
    <source>
        <dbReference type="ARBA" id="ARBA00022692"/>
    </source>
</evidence>
<dbReference type="InterPro" id="IPR000620">
    <property type="entry name" value="EamA_dom"/>
</dbReference>
<feature type="domain" description="EamA" evidence="7">
    <location>
        <begin position="148"/>
        <end position="283"/>
    </location>
</feature>
<keyword evidence="3 6" id="KW-0812">Transmembrane</keyword>
<feature type="transmembrane region" description="Helical" evidence="6">
    <location>
        <begin position="120"/>
        <end position="139"/>
    </location>
</feature>
<dbReference type="SUPFAM" id="SSF103481">
    <property type="entry name" value="Multidrug resistance efflux transporter EmrE"/>
    <property type="match status" value="2"/>
</dbReference>
<reference evidence="8 9" key="1">
    <citation type="submission" date="2022-09" db="EMBL/GenBank/DDBJ databases">
        <title>Whole genome sequencing analysis of tet(X)-positive Empedobacter falsenii YWS9-3.</title>
        <authorList>
            <person name="Chen C."/>
            <person name="Lv Y.-L."/>
        </authorList>
    </citation>
    <scope>NUCLEOTIDE SEQUENCE [LARGE SCALE GENOMIC DNA]</scope>
    <source>
        <strain evidence="8 9">YWS9-3_T</strain>
    </source>
</reference>